<dbReference type="InterPro" id="IPR045864">
    <property type="entry name" value="aa-tRNA-synth_II/BPL/LPL"/>
</dbReference>
<dbReference type="PROSITE" id="PS51733">
    <property type="entry name" value="BPL_LPL_CATALYTIC"/>
    <property type="match status" value="1"/>
</dbReference>
<protein>
    <submittedName>
        <fullName evidence="2">Lipoate--protein ligase family protein</fullName>
    </submittedName>
</protein>
<organism evidence="2 3">
    <name type="scientific">Acidianus hospitalis</name>
    <dbReference type="NCBI Taxonomy" id="563177"/>
    <lineage>
        <taxon>Archaea</taxon>
        <taxon>Thermoproteota</taxon>
        <taxon>Thermoprotei</taxon>
        <taxon>Sulfolobales</taxon>
        <taxon>Sulfolobaceae</taxon>
        <taxon>Acidianus</taxon>
    </lineage>
</organism>
<dbReference type="CDD" id="cd16443">
    <property type="entry name" value="LplA"/>
    <property type="match status" value="1"/>
</dbReference>
<proteinExistence type="predicted"/>
<dbReference type="SUPFAM" id="SSF55681">
    <property type="entry name" value="Class II aaRS and biotin synthetases"/>
    <property type="match status" value="1"/>
</dbReference>
<name>A0A2T9X2G8_9CREN</name>
<accession>A0A2T9X2G8</accession>
<evidence type="ECO:0000259" key="1">
    <source>
        <dbReference type="PROSITE" id="PS51733"/>
    </source>
</evidence>
<evidence type="ECO:0000313" key="2">
    <source>
        <dbReference type="EMBL" id="PVU74241.1"/>
    </source>
</evidence>
<dbReference type="AlphaFoldDB" id="A0A2T9X2G8"/>
<dbReference type="GO" id="GO:0016874">
    <property type="term" value="F:ligase activity"/>
    <property type="evidence" value="ECO:0007669"/>
    <property type="project" value="UniProtKB-KW"/>
</dbReference>
<dbReference type="InterPro" id="IPR004143">
    <property type="entry name" value="BPL_LPL_catalytic"/>
</dbReference>
<reference evidence="2 3" key="1">
    <citation type="journal article" date="2015" name="Appl. Environ. Microbiol.">
        <title>Nanoarchaeota, Their Sulfolobales Host, and Nanoarchaeota Virus Distribution across Yellowstone National Park Hot Springs.</title>
        <authorList>
            <person name="Munson-McGee J.H."/>
            <person name="Field E.K."/>
            <person name="Bateson M."/>
            <person name="Rooney C."/>
            <person name="Stepanauskas R."/>
            <person name="Young M.J."/>
        </authorList>
    </citation>
    <scope>NUCLEOTIDE SEQUENCE [LARGE SCALE GENOMIC DNA]</scope>
    <source>
        <strain evidence="2">SCGC AC-742_N10</strain>
    </source>
</reference>
<dbReference type="Gene3D" id="3.30.930.10">
    <property type="entry name" value="Bira Bifunctional Protein, Domain 2"/>
    <property type="match status" value="1"/>
</dbReference>
<dbReference type="EMBL" id="QEFD01000231">
    <property type="protein sequence ID" value="PVU74241.1"/>
    <property type="molecule type" value="Genomic_DNA"/>
</dbReference>
<evidence type="ECO:0000313" key="3">
    <source>
        <dbReference type="Proteomes" id="UP000245638"/>
    </source>
</evidence>
<dbReference type="InterPro" id="IPR050664">
    <property type="entry name" value="Octanoyltrans_LipM/LipL"/>
</dbReference>
<comment type="caution">
    <text evidence="2">The sequence shown here is derived from an EMBL/GenBank/DDBJ whole genome shotgun (WGS) entry which is preliminary data.</text>
</comment>
<feature type="domain" description="BPL/LPL catalytic" evidence="1">
    <location>
        <begin position="29"/>
        <end position="217"/>
    </location>
</feature>
<dbReference type="PANTHER" id="PTHR43679">
    <property type="entry name" value="OCTANOYLTRANSFERASE LIPM-RELATED"/>
    <property type="match status" value="1"/>
</dbReference>
<dbReference type="Proteomes" id="UP000245638">
    <property type="component" value="Unassembled WGS sequence"/>
</dbReference>
<keyword evidence="2" id="KW-0436">Ligase</keyword>
<dbReference type="Pfam" id="PF21948">
    <property type="entry name" value="LplA-B_cat"/>
    <property type="match status" value="1"/>
</dbReference>
<gene>
    <name evidence="2" type="ORF">DDW13_08140</name>
</gene>
<dbReference type="PANTHER" id="PTHR43679:SF2">
    <property type="entry name" value="OCTANOYL-[GCVH]:PROTEIN N-OCTANOYLTRANSFERASE"/>
    <property type="match status" value="1"/>
</dbReference>
<sequence>MRVLFYENDENPYFSLAFEESLWRNLKEGKVDNTLRFWRHKNVAIIGYFQLAEEELNFDVVRKYKIDVVRRFTGGGAVYQDMGCLIWTIAVKGPKDGGVNYLYDFLLRGFVNALKRFANVRVENINDVVVNDRKVSGTSATFQGEYYLLHGTLLINTNLELMGKVLKVSKAKLSDKGVSEVKYRVTNLVDALGRKIDTSEIIDAIIKEYSSLLGEKAYFDLPTTDEIKLAEELYEKKYSKPEWNLLRLPSSYFE</sequence>